<evidence type="ECO:0000313" key="4">
    <source>
        <dbReference type="Proteomes" id="UP000670527"/>
    </source>
</evidence>
<evidence type="ECO:0000256" key="1">
    <source>
        <dbReference type="SAM" id="SignalP"/>
    </source>
</evidence>
<dbReference type="InterPro" id="IPR027268">
    <property type="entry name" value="Peptidase_M4/M1_CTD_sf"/>
</dbReference>
<feature type="chain" id="PRO_5045284419" description="Peptidase M1 membrane alanine aminopeptidase domain-containing protein" evidence="1">
    <location>
        <begin position="23"/>
        <end position="419"/>
    </location>
</feature>
<dbReference type="EMBL" id="JAGETX010000001">
    <property type="protein sequence ID" value="MBO3269705.1"/>
    <property type="molecule type" value="Genomic_DNA"/>
</dbReference>
<name>A0ABS3T7U7_9BACT</name>
<dbReference type="Proteomes" id="UP000670527">
    <property type="component" value="Unassembled WGS sequence"/>
</dbReference>
<dbReference type="Pfam" id="PF01433">
    <property type="entry name" value="Peptidase_M1"/>
    <property type="match status" value="1"/>
</dbReference>
<proteinExistence type="predicted"/>
<evidence type="ECO:0000259" key="2">
    <source>
        <dbReference type="Pfam" id="PF01433"/>
    </source>
</evidence>
<feature type="domain" description="Peptidase M1 membrane alanine aminopeptidase" evidence="2">
    <location>
        <begin position="281"/>
        <end position="384"/>
    </location>
</feature>
<dbReference type="InterPro" id="IPR014782">
    <property type="entry name" value="Peptidase_M1_dom"/>
</dbReference>
<organism evidence="3 4">
    <name type="scientific">Hymenobacter defluvii</name>
    <dbReference type="NCBI Taxonomy" id="2054411"/>
    <lineage>
        <taxon>Bacteria</taxon>
        <taxon>Pseudomonadati</taxon>
        <taxon>Bacteroidota</taxon>
        <taxon>Cytophagia</taxon>
        <taxon>Cytophagales</taxon>
        <taxon>Hymenobacteraceae</taxon>
        <taxon>Hymenobacter</taxon>
    </lineage>
</organism>
<evidence type="ECO:0000313" key="3">
    <source>
        <dbReference type="EMBL" id="MBO3269705.1"/>
    </source>
</evidence>
<accession>A0ABS3T7U7</accession>
<reference evidence="3 4" key="1">
    <citation type="submission" date="2021-03" db="EMBL/GenBank/DDBJ databases">
        <authorList>
            <person name="Kim M.K."/>
        </authorList>
    </citation>
    <scope>NUCLEOTIDE SEQUENCE [LARGE SCALE GENOMIC DNA]</scope>
    <source>
        <strain evidence="3 4">BT507</strain>
    </source>
</reference>
<sequence>MKASLLLIGLLVALVIAQTCQATPVVEVQLQVEPKTHAFTCRYTWWIAPTDTTTSITFNLNRRYHLARLQTPGGDQQRVLPRYYPYFADTLQRIAIHYLKARIGKARQITLTYSGTLAKSYYTQQVHVFSAHSGWLPMRAYHEYDVVDYTLRVRAPAAYKVRSTSPALRHRSGQWTFRGITSAIEITDLVASQFNQLPPVASGGMQVVKVGGVATQDDAALLQQAEAIRAFYNRTLGRQDSITHFTIFLPGTNTDAFGLLDNATIITYTDFDVKKPGDLLILAHEISHKWWSWGSIHNENDWLNEAFATYSSLLYLQASGDTVTYRTRLAQLAQSAAGTPAILGFNRYQYEPTMYRRVIYNKGTVVLAALHARLGSAKYFDLLATVAGRKICTTKALLATVEEVAGSDTRAWLLAELSQ</sequence>
<dbReference type="SUPFAM" id="SSF55486">
    <property type="entry name" value="Metalloproteases ('zincins'), catalytic domain"/>
    <property type="match status" value="1"/>
</dbReference>
<comment type="caution">
    <text evidence="3">The sequence shown here is derived from an EMBL/GenBank/DDBJ whole genome shotgun (WGS) entry which is preliminary data.</text>
</comment>
<keyword evidence="4" id="KW-1185">Reference proteome</keyword>
<keyword evidence="1" id="KW-0732">Signal</keyword>
<dbReference type="RefSeq" id="WP_208306367.1">
    <property type="nucleotide sequence ID" value="NZ_JAGETX010000001.1"/>
</dbReference>
<feature type="signal peptide" evidence="1">
    <location>
        <begin position="1"/>
        <end position="22"/>
    </location>
</feature>
<dbReference type="Gene3D" id="1.10.390.10">
    <property type="entry name" value="Neutral Protease Domain 2"/>
    <property type="match status" value="1"/>
</dbReference>
<protein>
    <recommendedName>
        <fullName evidence="2">Peptidase M1 membrane alanine aminopeptidase domain-containing protein</fullName>
    </recommendedName>
</protein>
<gene>
    <name evidence="3" type="ORF">J4D97_03505</name>
</gene>